<reference evidence="2" key="4">
    <citation type="journal article" date="2015" name="G3 (Bethesda)">
        <title>Genome sequences of three phytopathogenic species of the Magnaporthaceae family of fungi.</title>
        <authorList>
            <person name="Okagaki L.H."/>
            <person name="Nunes C.C."/>
            <person name="Sailsbery J."/>
            <person name="Clay B."/>
            <person name="Brown D."/>
            <person name="John T."/>
            <person name="Oh Y."/>
            <person name="Young N."/>
            <person name="Fitzgerald M."/>
            <person name="Haas B.J."/>
            <person name="Zeng Q."/>
            <person name="Young S."/>
            <person name="Adiconis X."/>
            <person name="Fan L."/>
            <person name="Levin J.Z."/>
            <person name="Mitchell T.K."/>
            <person name="Okubara P.A."/>
            <person name="Farman M.L."/>
            <person name="Kohn L.M."/>
            <person name="Birren B."/>
            <person name="Ma L.-J."/>
            <person name="Dean R.A."/>
        </authorList>
    </citation>
    <scope>NUCLEOTIDE SEQUENCE</scope>
    <source>
        <strain evidence="2">ATCC 64411 / 73-15</strain>
    </source>
</reference>
<organism evidence="2 3">
    <name type="scientific">Magnaporthiopsis poae (strain ATCC 64411 / 73-15)</name>
    <name type="common">Kentucky bluegrass fungus</name>
    <name type="synonym">Magnaporthe poae</name>
    <dbReference type="NCBI Taxonomy" id="644358"/>
    <lineage>
        <taxon>Eukaryota</taxon>
        <taxon>Fungi</taxon>
        <taxon>Dikarya</taxon>
        <taxon>Ascomycota</taxon>
        <taxon>Pezizomycotina</taxon>
        <taxon>Sordariomycetes</taxon>
        <taxon>Sordariomycetidae</taxon>
        <taxon>Magnaporthales</taxon>
        <taxon>Magnaporthaceae</taxon>
        <taxon>Magnaporthiopsis</taxon>
    </lineage>
</organism>
<reference evidence="3" key="1">
    <citation type="submission" date="2010-05" db="EMBL/GenBank/DDBJ databases">
        <title>The genome sequence of Magnaporthe poae strain ATCC 64411.</title>
        <authorList>
            <person name="Ma L.-J."/>
            <person name="Dead R."/>
            <person name="Young S."/>
            <person name="Zeng Q."/>
            <person name="Koehrsen M."/>
            <person name="Alvarado L."/>
            <person name="Berlin A."/>
            <person name="Chapman S.B."/>
            <person name="Chen Z."/>
            <person name="Freedman E."/>
            <person name="Gellesch M."/>
            <person name="Goldberg J."/>
            <person name="Griggs A."/>
            <person name="Gujja S."/>
            <person name="Heilman E.R."/>
            <person name="Heiman D."/>
            <person name="Hepburn T."/>
            <person name="Howarth C."/>
            <person name="Jen D."/>
            <person name="Larson L."/>
            <person name="Mehta T."/>
            <person name="Neiman D."/>
            <person name="Pearson M."/>
            <person name="Roberts A."/>
            <person name="Saif S."/>
            <person name="Shea T."/>
            <person name="Shenoy N."/>
            <person name="Sisk P."/>
            <person name="Stolte C."/>
            <person name="Sykes S."/>
            <person name="Walk T."/>
            <person name="White J."/>
            <person name="Yandava C."/>
            <person name="Haas B."/>
            <person name="Nusbaum C."/>
            <person name="Birren B."/>
        </authorList>
    </citation>
    <scope>NUCLEOTIDE SEQUENCE [LARGE SCALE GENOMIC DNA]</scope>
    <source>
        <strain evidence="3">ATCC 64411 / 73-15</strain>
    </source>
</reference>
<sequence length="296" mass="32860">MESCMRGCVDWAQGWIWIYVFLEDHPDAEGGIYERLQPKGYPSVSQWMAFVWEQHKAPAGSDPKLSGVVWVDLQDRTIERVLRSPRPNPKVDSDFQVTWEGGPDPEITASGKEGTFGNLDYLVPVQIRALVFGPRHDIRHSIVISLQPKLIIDTDEPNPSPHEFGPVPSSRLTRLPGILRSESARSQQSSELYLVLTPTTLPLRSQPPSLVFSFSQVTKLHQPAEAQSFPSSRRTQGTEHIDVVRGDTHVSSMALLLLYNAFPSPPAGRHRADRVYTSSAARASALSVHSYNAAAC</sequence>
<dbReference type="OrthoDB" id="10651743at2759"/>
<accession>A0A0C4ECN2</accession>
<evidence type="ECO:0000313" key="1">
    <source>
        <dbReference type="EMBL" id="KLU90611.1"/>
    </source>
</evidence>
<reference evidence="1" key="2">
    <citation type="submission" date="2010-05" db="EMBL/GenBank/DDBJ databases">
        <title>The Genome Sequence of Magnaporthe poae strain ATCC 64411.</title>
        <authorList>
            <consortium name="The Broad Institute Genome Sequencing Platform"/>
            <consortium name="Broad Institute Genome Sequencing Center for Infectious Disease"/>
            <person name="Ma L.-J."/>
            <person name="Dead R."/>
            <person name="Young S."/>
            <person name="Zeng Q."/>
            <person name="Koehrsen M."/>
            <person name="Alvarado L."/>
            <person name="Berlin A."/>
            <person name="Chapman S.B."/>
            <person name="Chen Z."/>
            <person name="Freedman E."/>
            <person name="Gellesch M."/>
            <person name="Goldberg J."/>
            <person name="Griggs A."/>
            <person name="Gujja S."/>
            <person name="Heilman E.R."/>
            <person name="Heiman D."/>
            <person name="Hepburn T."/>
            <person name="Howarth C."/>
            <person name="Jen D."/>
            <person name="Larson L."/>
            <person name="Mehta T."/>
            <person name="Neiman D."/>
            <person name="Pearson M."/>
            <person name="Roberts A."/>
            <person name="Saif S."/>
            <person name="Shea T."/>
            <person name="Shenoy N."/>
            <person name="Sisk P."/>
            <person name="Stolte C."/>
            <person name="Sykes S."/>
            <person name="Walk T."/>
            <person name="White J."/>
            <person name="Yandava C."/>
            <person name="Haas B."/>
            <person name="Nusbaum C."/>
            <person name="Birren B."/>
        </authorList>
    </citation>
    <scope>NUCLEOTIDE SEQUENCE</scope>
    <source>
        <strain evidence="1">ATCC 64411</strain>
    </source>
</reference>
<dbReference type="EMBL" id="ADBL01002338">
    <property type="status" value="NOT_ANNOTATED_CDS"/>
    <property type="molecule type" value="Genomic_DNA"/>
</dbReference>
<dbReference type="EnsemblFungi" id="MAPG_10463T0">
    <property type="protein sequence ID" value="MAPG_10463T0"/>
    <property type="gene ID" value="MAPG_10463"/>
</dbReference>
<dbReference type="VEuPathDB" id="FungiDB:MAPG_10463"/>
<dbReference type="AlphaFoldDB" id="A0A0C4ECN2"/>
<protein>
    <submittedName>
        <fullName evidence="1 2">Uncharacterized protein</fullName>
    </submittedName>
</protein>
<dbReference type="Proteomes" id="UP000011715">
    <property type="component" value="Unassembled WGS sequence"/>
</dbReference>
<dbReference type="EMBL" id="GL876975">
    <property type="protein sequence ID" value="KLU90611.1"/>
    <property type="molecule type" value="Genomic_DNA"/>
</dbReference>
<dbReference type="eggNOG" id="ENOG502RF3T">
    <property type="taxonomic scope" value="Eukaryota"/>
</dbReference>
<keyword evidence="3" id="KW-1185">Reference proteome</keyword>
<reference evidence="2" key="5">
    <citation type="submission" date="2015-06" db="UniProtKB">
        <authorList>
            <consortium name="EnsemblFungi"/>
        </authorList>
    </citation>
    <scope>IDENTIFICATION</scope>
    <source>
        <strain evidence="2">ATCC 64411</strain>
    </source>
</reference>
<evidence type="ECO:0000313" key="2">
    <source>
        <dbReference type="EnsemblFungi" id="MAPG_10463T0"/>
    </source>
</evidence>
<gene>
    <name evidence="1" type="ORF">MAPG_10463</name>
</gene>
<evidence type="ECO:0000313" key="3">
    <source>
        <dbReference type="Proteomes" id="UP000011715"/>
    </source>
</evidence>
<proteinExistence type="predicted"/>
<reference evidence="1" key="3">
    <citation type="submission" date="2011-03" db="EMBL/GenBank/DDBJ databases">
        <title>Annotation of Magnaporthe poae ATCC 64411.</title>
        <authorList>
            <person name="Ma L.-J."/>
            <person name="Dead R."/>
            <person name="Young S.K."/>
            <person name="Zeng Q."/>
            <person name="Gargeya S."/>
            <person name="Fitzgerald M."/>
            <person name="Haas B."/>
            <person name="Abouelleil A."/>
            <person name="Alvarado L."/>
            <person name="Arachchi H.M."/>
            <person name="Berlin A."/>
            <person name="Brown A."/>
            <person name="Chapman S.B."/>
            <person name="Chen Z."/>
            <person name="Dunbar C."/>
            <person name="Freedman E."/>
            <person name="Gearin G."/>
            <person name="Gellesch M."/>
            <person name="Goldberg J."/>
            <person name="Griggs A."/>
            <person name="Gujja S."/>
            <person name="Heiman D."/>
            <person name="Howarth C."/>
            <person name="Larson L."/>
            <person name="Lui A."/>
            <person name="MacDonald P.J.P."/>
            <person name="Mehta T."/>
            <person name="Montmayeur A."/>
            <person name="Murphy C."/>
            <person name="Neiman D."/>
            <person name="Pearson M."/>
            <person name="Priest M."/>
            <person name="Roberts A."/>
            <person name="Saif S."/>
            <person name="Shea T."/>
            <person name="Shenoy N."/>
            <person name="Sisk P."/>
            <person name="Stolte C."/>
            <person name="Sykes S."/>
            <person name="Yandava C."/>
            <person name="Wortman J."/>
            <person name="Nusbaum C."/>
            <person name="Birren B."/>
        </authorList>
    </citation>
    <scope>NUCLEOTIDE SEQUENCE</scope>
    <source>
        <strain evidence="1">ATCC 64411</strain>
    </source>
</reference>
<name>A0A0C4ECN2_MAGP6</name>